<sequence length="77" mass="8399">MMKLHKFLTFASEAEIVGLWGLAMIVLALIATLAEVRRQKRARIDRVGWVPWRAIFLTAAITGGGLILLAIKGLLAG</sequence>
<keyword evidence="1" id="KW-0812">Transmembrane</keyword>
<keyword evidence="1" id="KW-0472">Membrane</keyword>
<dbReference type="PATRIC" id="fig|543877.4.peg.1280"/>
<reference evidence="2 3" key="1">
    <citation type="submission" date="2015-06" db="EMBL/GenBank/DDBJ databases">
        <authorList>
            <person name="Kim K.M."/>
        </authorList>
    </citation>
    <scope>NUCLEOTIDE SEQUENCE [LARGE SCALE GENOMIC DNA]</scope>
    <source>
        <strain evidence="2 3">KCTC 22370</strain>
    </source>
</reference>
<evidence type="ECO:0000256" key="1">
    <source>
        <dbReference type="SAM" id="Phobius"/>
    </source>
</evidence>
<dbReference type="KEGG" id="amx:AM2010_1261"/>
<feature type="transmembrane region" description="Helical" evidence="1">
    <location>
        <begin position="54"/>
        <end position="75"/>
    </location>
</feature>
<keyword evidence="1" id="KW-1133">Transmembrane helix</keyword>
<dbReference type="AlphaFoldDB" id="A0A0G3X707"/>
<name>A0A0G3X707_9SPHN</name>
<dbReference type="Proteomes" id="UP000037643">
    <property type="component" value="Chromosome"/>
</dbReference>
<organism evidence="2 3">
    <name type="scientific">Pelagerythrobacter marensis</name>
    <dbReference type="NCBI Taxonomy" id="543877"/>
    <lineage>
        <taxon>Bacteria</taxon>
        <taxon>Pseudomonadati</taxon>
        <taxon>Pseudomonadota</taxon>
        <taxon>Alphaproteobacteria</taxon>
        <taxon>Sphingomonadales</taxon>
        <taxon>Erythrobacteraceae</taxon>
        <taxon>Pelagerythrobacter</taxon>
    </lineage>
</organism>
<gene>
    <name evidence="2" type="ORF">AM2010_1261</name>
</gene>
<keyword evidence="3" id="KW-1185">Reference proteome</keyword>
<proteinExistence type="predicted"/>
<dbReference type="RefSeq" id="WP_236699425.1">
    <property type="nucleotide sequence ID" value="NZ_CP011805.1"/>
</dbReference>
<accession>A0A0G3X707</accession>
<feature type="transmembrane region" description="Helical" evidence="1">
    <location>
        <begin position="16"/>
        <end position="34"/>
    </location>
</feature>
<dbReference type="EMBL" id="CP011805">
    <property type="protein sequence ID" value="AKM07335.1"/>
    <property type="molecule type" value="Genomic_DNA"/>
</dbReference>
<evidence type="ECO:0000313" key="3">
    <source>
        <dbReference type="Proteomes" id="UP000037643"/>
    </source>
</evidence>
<evidence type="ECO:0000313" key="2">
    <source>
        <dbReference type="EMBL" id="AKM07335.1"/>
    </source>
</evidence>
<protein>
    <submittedName>
        <fullName evidence="2">Uncharacterized protein</fullName>
    </submittedName>
</protein>